<gene>
    <name evidence="8" type="ORF">SAMN04488035_1406</name>
</gene>
<keyword evidence="9" id="KW-1185">Reference proteome</keyword>
<dbReference type="Pfam" id="PF13480">
    <property type="entry name" value="Acetyltransf_6"/>
    <property type="match status" value="1"/>
</dbReference>
<name>A0A1I2FNV7_9MICO</name>
<dbReference type="GO" id="GO:0009252">
    <property type="term" value="P:peptidoglycan biosynthetic process"/>
    <property type="evidence" value="ECO:0007669"/>
    <property type="project" value="UniProtKB-KW"/>
</dbReference>
<dbReference type="InterPro" id="IPR038740">
    <property type="entry name" value="BioF2-like_GNAT_dom"/>
</dbReference>
<evidence type="ECO:0000313" key="8">
    <source>
        <dbReference type="EMBL" id="SFF06437.1"/>
    </source>
</evidence>
<keyword evidence="2 8" id="KW-0808">Transferase</keyword>
<comment type="similarity">
    <text evidence="1">Belongs to the FemABX family.</text>
</comment>
<dbReference type="SUPFAM" id="SSF55729">
    <property type="entry name" value="Acyl-CoA N-acyltransferases (Nat)"/>
    <property type="match status" value="2"/>
</dbReference>
<dbReference type="PANTHER" id="PTHR36174:SF1">
    <property type="entry name" value="LIPID II:GLYCINE GLYCYLTRANSFERASE"/>
    <property type="match status" value="1"/>
</dbReference>
<sequence length="327" mass="36547">MLSIDHVTSRSEWDALVLDLEGNPLQLWGWGEVKAKHGWRAVRLRVRDGERVVGCAQVLVRPLPGVFGALSHVPRGPVVRTGESRGPVCDAVAEHCRREIKGVGITFEPDWPADDDDTITGGVPSPNPIFMASTLVLDLAQDDDTLLARMAKKTRYEVRKSQRREWDITEVRTPEDLDAVLALYRETSERAGFGIHADAYYRDVHAELGDHSVLLLARDEGTPVAFLWIAASDRTGIDLYGGSNDAGRKLLANYALKWRAIHTLRDRGVTRYDLNGLLGEDVSHFKRGFSDHTDELVGSVDVPFSVWYTAWHRALPAAKAVLRRVRR</sequence>
<dbReference type="STRING" id="285351.SAMN04488035_1406"/>
<keyword evidence="4" id="KW-0573">Peptidoglycan synthesis</keyword>
<evidence type="ECO:0000256" key="6">
    <source>
        <dbReference type="ARBA" id="ARBA00023316"/>
    </source>
</evidence>
<dbReference type="Gene3D" id="3.40.630.30">
    <property type="match status" value="2"/>
</dbReference>
<dbReference type="Proteomes" id="UP000198520">
    <property type="component" value="Unassembled WGS sequence"/>
</dbReference>
<evidence type="ECO:0000313" key="9">
    <source>
        <dbReference type="Proteomes" id="UP000198520"/>
    </source>
</evidence>
<keyword evidence="6" id="KW-0961">Cell wall biogenesis/degradation</keyword>
<keyword evidence="3" id="KW-0133">Cell shape</keyword>
<organism evidence="8 9">
    <name type="scientific">Flavimobilis marinus</name>
    <dbReference type="NCBI Taxonomy" id="285351"/>
    <lineage>
        <taxon>Bacteria</taxon>
        <taxon>Bacillati</taxon>
        <taxon>Actinomycetota</taxon>
        <taxon>Actinomycetes</taxon>
        <taxon>Micrococcales</taxon>
        <taxon>Jonesiaceae</taxon>
        <taxon>Flavimobilis</taxon>
    </lineage>
</organism>
<reference evidence="9" key="1">
    <citation type="submission" date="2016-10" db="EMBL/GenBank/DDBJ databases">
        <authorList>
            <person name="Varghese N."/>
            <person name="Submissions S."/>
        </authorList>
    </citation>
    <scope>NUCLEOTIDE SEQUENCE [LARGE SCALE GENOMIC DNA]</scope>
    <source>
        <strain evidence="9">DSM 19083</strain>
    </source>
</reference>
<dbReference type="AlphaFoldDB" id="A0A1I2FNV7"/>
<evidence type="ECO:0000259" key="7">
    <source>
        <dbReference type="Pfam" id="PF13480"/>
    </source>
</evidence>
<dbReference type="InterPro" id="IPR003447">
    <property type="entry name" value="FEMABX"/>
</dbReference>
<evidence type="ECO:0000256" key="5">
    <source>
        <dbReference type="ARBA" id="ARBA00023315"/>
    </source>
</evidence>
<dbReference type="GO" id="GO:0008360">
    <property type="term" value="P:regulation of cell shape"/>
    <property type="evidence" value="ECO:0007669"/>
    <property type="project" value="UniProtKB-KW"/>
</dbReference>
<dbReference type="InterPro" id="IPR050644">
    <property type="entry name" value="PG_Glycine_Bridge_Synth"/>
</dbReference>
<feature type="domain" description="BioF2-like acetyltransferase" evidence="7">
    <location>
        <begin position="150"/>
        <end position="287"/>
    </location>
</feature>
<dbReference type="PROSITE" id="PS51191">
    <property type="entry name" value="FEMABX"/>
    <property type="match status" value="1"/>
</dbReference>
<dbReference type="RefSeq" id="WP_093376536.1">
    <property type="nucleotide sequence ID" value="NZ_BNAN01000002.1"/>
</dbReference>
<evidence type="ECO:0000256" key="1">
    <source>
        <dbReference type="ARBA" id="ARBA00009943"/>
    </source>
</evidence>
<protein>
    <submittedName>
        <fullName evidence="8">Lipid II:glycine glycyltransferase (Peptidoglycan interpeptide bridge formation enzyme)</fullName>
    </submittedName>
</protein>
<dbReference type="EMBL" id="FONZ01000002">
    <property type="protein sequence ID" value="SFF06437.1"/>
    <property type="molecule type" value="Genomic_DNA"/>
</dbReference>
<keyword evidence="5" id="KW-0012">Acyltransferase</keyword>
<accession>A0A1I2FNV7</accession>
<dbReference type="PANTHER" id="PTHR36174">
    <property type="entry name" value="LIPID II:GLYCINE GLYCYLTRANSFERASE"/>
    <property type="match status" value="1"/>
</dbReference>
<evidence type="ECO:0000256" key="3">
    <source>
        <dbReference type="ARBA" id="ARBA00022960"/>
    </source>
</evidence>
<evidence type="ECO:0000256" key="2">
    <source>
        <dbReference type="ARBA" id="ARBA00022679"/>
    </source>
</evidence>
<dbReference type="GO" id="GO:0071555">
    <property type="term" value="P:cell wall organization"/>
    <property type="evidence" value="ECO:0007669"/>
    <property type="project" value="UniProtKB-KW"/>
</dbReference>
<proteinExistence type="inferred from homology"/>
<dbReference type="GO" id="GO:0016755">
    <property type="term" value="F:aminoacyltransferase activity"/>
    <property type="evidence" value="ECO:0007669"/>
    <property type="project" value="InterPro"/>
</dbReference>
<dbReference type="OrthoDB" id="9785911at2"/>
<evidence type="ECO:0000256" key="4">
    <source>
        <dbReference type="ARBA" id="ARBA00022984"/>
    </source>
</evidence>
<dbReference type="InterPro" id="IPR016181">
    <property type="entry name" value="Acyl_CoA_acyltransferase"/>
</dbReference>